<keyword evidence="1" id="KW-1133">Transmembrane helix</keyword>
<reference evidence="2 3" key="1">
    <citation type="journal article" date="2016" name="Nat. Commun.">
        <title>Thousands of microbial genomes shed light on interconnected biogeochemical processes in an aquifer system.</title>
        <authorList>
            <person name="Anantharaman K."/>
            <person name="Brown C.T."/>
            <person name="Hug L.A."/>
            <person name="Sharon I."/>
            <person name="Castelle C.J."/>
            <person name="Probst A.J."/>
            <person name="Thomas B.C."/>
            <person name="Singh A."/>
            <person name="Wilkins M.J."/>
            <person name="Karaoz U."/>
            <person name="Brodie E.L."/>
            <person name="Williams K.H."/>
            <person name="Hubbard S.S."/>
            <person name="Banfield J.F."/>
        </authorList>
    </citation>
    <scope>NUCLEOTIDE SEQUENCE [LARGE SCALE GENOMIC DNA]</scope>
</reference>
<evidence type="ECO:0000313" key="2">
    <source>
        <dbReference type="EMBL" id="OGY26087.1"/>
    </source>
</evidence>
<evidence type="ECO:0000256" key="1">
    <source>
        <dbReference type="SAM" id="Phobius"/>
    </source>
</evidence>
<proteinExistence type="predicted"/>
<comment type="caution">
    <text evidence="2">The sequence shown here is derived from an EMBL/GenBank/DDBJ whole genome shotgun (WGS) entry which is preliminary data.</text>
</comment>
<accession>A0A1G1WFS3</accession>
<dbReference type="AlphaFoldDB" id="A0A1G1WFS3"/>
<gene>
    <name evidence="2" type="ORF">A2134_03030</name>
</gene>
<dbReference type="STRING" id="1802595.A2134_03030"/>
<dbReference type="Proteomes" id="UP000178162">
    <property type="component" value="Unassembled WGS sequence"/>
</dbReference>
<sequence length="95" mass="10605">MDTTTFLIIIVVLIALILLAVGIYVILVLHEARQSLQRANRILDRVDSITEIIDSKLVRPATTISGVFSVAKDLLTIIREFTKKEKTVAEKNGEQ</sequence>
<evidence type="ECO:0000313" key="3">
    <source>
        <dbReference type="Proteomes" id="UP000178162"/>
    </source>
</evidence>
<organism evidence="2 3">
    <name type="scientific">Candidatus Woykebacteria bacterium RBG_16_39_9b</name>
    <dbReference type="NCBI Taxonomy" id="1802595"/>
    <lineage>
        <taxon>Bacteria</taxon>
        <taxon>Candidatus Woykeibacteriota</taxon>
    </lineage>
</organism>
<evidence type="ECO:0008006" key="4">
    <source>
        <dbReference type="Google" id="ProtNLM"/>
    </source>
</evidence>
<keyword evidence="1" id="KW-0812">Transmembrane</keyword>
<keyword evidence="1" id="KW-0472">Membrane</keyword>
<protein>
    <recommendedName>
        <fullName evidence="4">DUF948 domain-containing protein</fullName>
    </recommendedName>
</protein>
<feature type="transmembrane region" description="Helical" evidence="1">
    <location>
        <begin position="6"/>
        <end position="29"/>
    </location>
</feature>
<name>A0A1G1WFS3_9BACT</name>
<dbReference type="EMBL" id="MHCR01000002">
    <property type="protein sequence ID" value="OGY26087.1"/>
    <property type="molecule type" value="Genomic_DNA"/>
</dbReference>